<organism evidence="5 6">
    <name type="scientific">Stecheria intestinalis</name>
    <dbReference type="NCBI Taxonomy" id="2606630"/>
    <lineage>
        <taxon>Bacteria</taxon>
        <taxon>Bacillati</taxon>
        <taxon>Bacillota</taxon>
        <taxon>Erysipelotrichia</taxon>
        <taxon>Erysipelotrichales</taxon>
        <taxon>Erysipelotrichaceae</taxon>
        <taxon>Stecheria</taxon>
    </lineage>
</organism>
<dbReference type="InterPro" id="IPR020818">
    <property type="entry name" value="Chaperonin_GroES"/>
</dbReference>
<comment type="function">
    <text evidence="3 4">Together with the chaperonin GroEL, plays an essential role in assisting protein folding. The GroEL-GroES system forms a nano-cage that allows encapsulation of the non-native substrate proteins and provides a physical environment optimized to promote and accelerate protein folding. GroES binds to the apical surface of the GroEL ring, thereby capping the opening of the GroEL channel.</text>
</comment>
<sequence>MLKPLHDYVVLEKVKEEVKTASGIILTTKEAKDEPSLGEVVAVGPGKTEDGKLIPIDLKKGQRVIYKKYSGTDVTYDKKDYLLISAEDILAVVEK</sequence>
<dbReference type="GO" id="GO:0044183">
    <property type="term" value="F:protein folding chaperone"/>
    <property type="evidence" value="ECO:0007669"/>
    <property type="project" value="InterPro"/>
</dbReference>
<evidence type="ECO:0000256" key="2">
    <source>
        <dbReference type="ARBA" id="ARBA00023186"/>
    </source>
</evidence>
<dbReference type="InterPro" id="IPR037124">
    <property type="entry name" value="Chaperonin_GroES_sf"/>
</dbReference>
<proteinExistence type="inferred from homology"/>
<dbReference type="GO" id="GO:0005524">
    <property type="term" value="F:ATP binding"/>
    <property type="evidence" value="ECO:0007669"/>
    <property type="project" value="InterPro"/>
</dbReference>
<dbReference type="CDD" id="cd00320">
    <property type="entry name" value="cpn10"/>
    <property type="match status" value="1"/>
</dbReference>
<dbReference type="PANTHER" id="PTHR10772">
    <property type="entry name" value="10 KDA HEAT SHOCK PROTEIN"/>
    <property type="match status" value="1"/>
</dbReference>
<comment type="subcellular location">
    <subcellularLocation>
        <location evidence="3">Cytoplasm</location>
    </subcellularLocation>
</comment>
<comment type="similarity">
    <text evidence="1 3 4">Belongs to the GroES chaperonin family.</text>
</comment>
<dbReference type="FunFam" id="2.30.33.40:FF:000001">
    <property type="entry name" value="10 kDa chaperonin"/>
    <property type="match status" value="1"/>
</dbReference>
<reference evidence="5 6" key="1">
    <citation type="submission" date="2019-08" db="EMBL/GenBank/DDBJ databases">
        <title>In-depth cultivation of the pig gut microbiome towards novel bacterial diversity and tailored functional studies.</title>
        <authorList>
            <person name="Wylensek D."/>
            <person name="Hitch T.C.A."/>
            <person name="Clavel T."/>
        </authorList>
    </citation>
    <scope>NUCLEOTIDE SEQUENCE [LARGE SCALE GENOMIC DNA]</scope>
    <source>
        <strain evidence="5 6">Oil+RF-744-GAM-WT-6</strain>
    </source>
</reference>
<dbReference type="SMART" id="SM00883">
    <property type="entry name" value="Cpn10"/>
    <property type="match status" value="1"/>
</dbReference>
<dbReference type="NCBIfam" id="NF001531">
    <property type="entry name" value="PRK00364.2-2"/>
    <property type="match status" value="1"/>
</dbReference>
<dbReference type="EMBL" id="VUMN01000038">
    <property type="protein sequence ID" value="MSS59596.1"/>
    <property type="molecule type" value="Genomic_DNA"/>
</dbReference>
<dbReference type="InterPro" id="IPR011032">
    <property type="entry name" value="GroES-like_sf"/>
</dbReference>
<dbReference type="Proteomes" id="UP000461880">
    <property type="component" value="Unassembled WGS sequence"/>
</dbReference>
<dbReference type="GO" id="GO:0051087">
    <property type="term" value="F:protein-folding chaperone binding"/>
    <property type="evidence" value="ECO:0007669"/>
    <property type="project" value="TreeGrafter"/>
</dbReference>
<evidence type="ECO:0000313" key="5">
    <source>
        <dbReference type="EMBL" id="MSS59596.1"/>
    </source>
</evidence>
<keyword evidence="3" id="KW-0963">Cytoplasm</keyword>
<dbReference type="Gene3D" id="2.30.33.40">
    <property type="entry name" value="GroES chaperonin"/>
    <property type="match status" value="1"/>
</dbReference>
<evidence type="ECO:0000256" key="3">
    <source>
        <dbReference type="HAMAP-Rule" id="MF_00580"/>
    </source>
</evidence>
<accession>A0A7X2NUL0</accession>
<keyword evidence="2 3" id="KW-0143">Chaperone</keyword>
<dbReference type="GO" id="GO:0046872">
    <property type="term" value="F:metal ion binding"/>
    <property type="evidence" value="ECO:0007669"/>
    <property type="project" value="TreeGrafter"/>
</dbReference>
<dbReference type="PRINTS" id="PR00297">
    <property type="entry name" value="CHAPERONIN10"/>
</dbReference>
<dbReference type="HAMAP" id="MF_00580">
    <property type="entry name" value="CH10"/>
    <property type="match status" value="1"/>
</dbReference>
<gene>
    <name evidence="3" type="primary">groES</name>
    <name evidence="3" type="synonym">groS</name>
    <name evidence="5" type="ORF">FYJ51_11905</name>
</gene>
<comment type="caution">
    <text evidence="5">The sequence shown here is derived from an EMBL/GenBank/DDBJ whole genome shotgun (WGS) entry which is preliminary data.</text>
</comment>
<dbReference type="SUPFAM" id="SSF50129">
    <property type="entry name" value="GroES-like"/>
    <property type="match status" value="1"/>
</dbReference>
<dbReference type="PANTHER" id="PTHR10772:SF63">
    <property type="entry name" value="20 KDA CHAPERONIN, CHLOROPLASTIC"/>
    <property type="match status" value="1"/>
</dbReference>
<dbReference type="Pfam" id="PF00166">
    <property type="entry name" value="Cpn10"/>
    <property type="match status" value="1"/>
</dbReference>
<evidence type="ECO:0000256" key="1">
    <source>
        <dbReference type="ARBA" id="ARBA00006975"/>
    </source>
</evidence>
<dbReference type="GO" id="GO:0005737">
    <property type="term" value="C:cytoplasm"/>
    <property type="evidence" value="ECO:0007669"/>
    <property type="project" value="UniProtKB-SubCell"/>
</dbReference>
<protein>
    <recommendedName>
        <fullName evidence="3">Co-chaperonin GroES</fullName>
    </recommendedName>
    <alternativeName>
        <fullName evidence="3">10 kDa chaperonin</fullName>
    </alternativeName>
    <alternativeName>
        <fullName evidence="3">Chaperonin-10</fullName>
        <shortName evidence="3">Cpn10</shortName>
    </alternativeName>
</protein>
<dbReference type="GO" id="GO:0051082">
    <property type="term" value="F:unfolded protein binding"/>
    <property type="evidence" value="ECO:0007669"/>
    <property type="project" value="TreeGrafter"/>
</dbReference>
<dbReference type="AlphaFoldDB" id="A0A7X2NUL0"/>
<dbReference type="RefSeq" id="WP_105303454.1">
    <property type="nucleotide sequence ID" value="NZ_VUMN01000038.1"/>
</dbReference>
<keyword evidence="6" id="KW-1185">Reference proteome</keyword>
<evidence type="ECO:0000256" key="4">
    <source>
        <dbReference type="RuleBase" id="RU000535"/>
    </source>
</evidence>
<name>A0A7X2NUL0_9FIRM</name>
<evidence type="ECO:0000313" key="6">
    <source>
        <dbReference type="Proteomes" id="UP000461880"/>
    </source>
</evidence>
<comment type="subunit">
    <text evidence="3">Heptamer of 7 subunits arranged in a ring. Interacts with the chaperonin GroEL.</text>
</comment>